<keyword evidence="3" id="KW-0732">Signal</keyword>
<dbReference type="RefSeq" id="WP_377060506.1">
    <property type="nucleotide sequence ID" value="NZ_JBHSJJ010000001.1"/>
</dbReference>
<feature type="signal peptide" evidence="3">
    <location>
        <begin position="1"/>
        <end position="23"/>
    </location>
</feature>
<feature type="chain" id="PRO_5047028673" description="Seryl-tRNA synthetase" evidence="3">
    <location>
        <begin position="24"/>
        <end position="105"/>
    </location>
</feature>
<evidence type="ECO:0000256" key="2">
    <source>
        <dbReference type="SAM" id="Phobius"/>
    </source>
</evidence>
<evidence type="ECO:0000256" key="3">
    <source>
        <dbReference type="SAM" id="SignalP"/>
    </source>
</evidence>
<accession>A0ABV9SV28</accession>
<name>A0ABV9SV28_9BACT</name>
<dbReference type="Proteomes" id="UP001595818">
    <property type="component" value="Unassembled WGS sequence"/>
</dbReference>
<keyword evidence="2" id="KW-0812">Transmembrane</keyword>
<feature type="transmembrane region" description="Helical" evidence="2">
    <location>
        <begin position="85"/>
        <end position="104"/>
    </location>
</feature>
<organism evidence="4 5">
    <name type="scientific">Negadavirga shengliensis</name>
    <dbReference type="NCBI Taxonomy" id="1389218"/>
    <lineage>
        <taxon>Bacteria</taxon>
        <taxon>Pseudomonadati</taxon>
        <taxon>Bacteroidota</taxon>
        <taxon>Cytophagia</taxon>
        <taxon>Cytophagales</taxon>
        <taxon>Cyclobacteriaceae</taxon>
        <taxon>Negadavirga</taxon>
    </lineage>
</organism>
<keyword evidence="2" id="KW-0472">Membrane</keyword>
<evidence type="ECO:0000313" key="5">
    <source>
        <dbReference type="Proteomes" id="UP001595818"/>
    </source>
</evidence>
<evidence type="ECO:0000256" key="1">
    <source>
        <dbReference type="SAM" id="Coils"/>
    </source>
</evidence>
<gene>
    <name evidence="4" type="ORF">ACFPFU_00695</name>
</gene>
<protein>
    <recommendedName>
        <fullName evidence="6">Seryl-tRNA synthetase</fullName>
    </recommendedName>
</protein>
<dbReference type="EMBL" id="JBHSJJ010000001">
    <property type="protein sequence ID" value="MFC4870186.1"/>
    <property type="molecule type" value="Genomic_DNA"/>
</dbReference>
<keyword evidence="1" id="KW-0175">Coiled coil</keyword>
<keyword evidence="5" id="KW-1185">Reference proteome</keyword>
<feature type="coiled-coil region" evidence="1">
    <location>
        <begin position="59"/>
        <end position="86"/>
    </location>
</feature>
<evidence type="ECO:0000313" key="4">
    <source>
        <dbReference type="EMBL" id="MFC4870186.1"/>
    </source>
</evidence>
<proteinExistence type="predicted"/>
<sequence length="105" mass="11978">MKKIAYFLSLVILCMSMAPIAIAKDAKKDREKTELTPEEEARLEVLDSRVLEIKAMDFKEMSKEERKELRNELREINKEAKRLSGGVYISAGAIIVILIILLIIT</sequence>
<comment type="caution">
    <text evidence="4">The sequence shown here is derived from an EMBL/GenBank/DDBJ whole genome shotgun (WGS) entry which is preliminary data.</text>
</comment>
<evidence type="ECO:0008006" key="6">
    <source>
        <dbReference type="Google" id="ProtNLM"/>
    </source>
</evidence>
<reference evidence="5" key="1">
    <citation type="journal article" date="2019" name="Int. J. Syst. Evol. Microbiol.">
        <title>The Global Catalogue of Microorganisms (GCM) 10K type strain sequencing project: providing services to taxonomists for standard genome sequencing and annotation.</title>
        <authorList>
            <consortium name="The Broad Institute Genomics Platform"/>
            <consortium name="The Broad Institute Genome Sequencing Center for Infectious Disease"/>
            <person name="Wu L."/>
            <person name="Ma J."/>
        </authorList>
    </citation>
    <scope>NUCLEOTIDE SEQUENCE [LARGE SCALE GENOMIC DNA]</scope>
    <source>
        <strain evidence="5">CGMCC 4.7466</strain>
    </source>
</reference>
<keyword evidence="2" id="KW-1133">Transmembrane helix</keyword>